<comment type="caution">
    <text evidence="2">The sequence shown here is derived from an EMBL/GenBank/DDBJ whole genome shotgun (WGS) entry which is preliminary data.</text>
</comment>
<keyword evidence="1" id="KW-0812">Transmembrane</keyword>
<evidence type="ECO:0000313" key="2">
    <source>
        <dbReference type="EMBL" id="MRX71083.1"/>
    </source>
</evidence>
<feature type="transmembrane region" description="Helical" evidence="1">
    <location>
        <begin position="7"/>
        <end position="25"/>
    </location>
</feature>
<reference evidence="2 3" key="1">
    <citation type="submission" date="2019-11" db="EMBL/GenBank/DDBJ databases">
        <title>Bacillus lacus genome.</title>
        <authorList>
            <person name="Allen C.J."/>
            <person name="Newman J.D."/>
        </authorList>
    </citation>
    <scope>NUCLEOTIDE SEQUENCE [LARGE SCALE GENOMIC DNA]</scope>
    <source>
        <strain evidence="2 3">KCTC 33946</strain>
    </source>
</reference>
<feature type="transmembrane region" description="Helical" evidence="1">
    <location>
        <begin position="57"/>
        <end position="76"/>
    </location>
</feature>
<feature type="transmembrane region" description="Helical" evidence="1">
    <location>
        <begin position="31"/>
        <end position="50"/>
    </location>
</feature>
<sequence length="81" mass="8414">MKNYLSLISFTSLIITLLLLVIGAGTLRGDAGTGILLTGVIVSFITALLSNKGALRTISLVSISGILCVYGIWILAFTSGL</sequence>
<gene>
    <name evidence="2" type="ORF">GJU40_02725</name>
</gene>
<proteinExistence type="predicted"/>
<organism evidence="2 3">
    <name type="scientific">Metabacillus lacus</name>
    <dbReference type="NCBI Taxonomy" id="1983721"/>
    <lineage>
        <taxon>Bacteria</taxon>
        <taxon>Bacillati</taxon>
        <taxon>Bacillota</taxon>
        <taxon>Bacilli</taxon>
        <taxon>Bacillales</taxon>
        <taxon>Bacillaceae</taxon>
        <taxon>Metabacillus</taxon>
    </lineage>
</organism>
<dbReference type="EMBL" id="WKKI01000003">
    <property type="protein sequence ID" value="MRX71083.1"/>
    <property type="molecule type" value="Genomic_DNA"/>
</dbReference>
<name>A0A7X2IXT2_9BACI</name>
<keyword evidence="1" id="KW-1133">Transmembrane helix</keyword>
<evidence type="ECO:0000313" key="3">
    <source>
        <dbReference type="Proteomes" id="UP000448867"/>
    </source>
</evidence>
<dbReference type="RefSeq" id="WP_154306223.1">
    <property type="nucleotide sequence ID" value="NZ_WKKI01000003.1"/>
</dbReference>
<dbReference type="AlphaFoldDB" id="A0A7X2IXT2"/>
<protein>
    <submittedName>
        <fullName evidence="2">Uncharacterized protein</fullName>
    </submittedName>
</protein>
<keyword evidence="1" id="KW-0472">Membrane</keyword>
<dbReference type="OrthoDB" id="9966796at2"/>
<keyword evidence="3" id="KW-1185">Reference proteome</keyword>
<dbReference type="Proteomes" id="UP000448867">
    <property type="component" value="Unassembled WGS sequence"/>
</dbReference>
<accession>A0A7X2IXT2</accession>
<evidence type="ECO:0000256" key="1">
    <source>
        <dbReference type="SAM" id="Phobius"/>
    </source>
</evidence>